<evidence type="ECO:0000256" key="4">
    <source>
        <dbReference type="ARBA" id="ARBA00023065"/>
    </source>
</evidence>
<dbReference type="PANTHER" id="PTHR11910">
    <property type="entry name" value="ATP SYNTHASE DELTA CHAIN"/>
    <property type="match status" value="1"/>
</dbReference>
<organism evidence="8 9">
    <name type="scientific">Brachyspira pilosicoli P43/6/78</name>
    <dbReference type="NCBI Taxonomy" id="1042417"/>
    <lineage>
        <taxon>Bacteria</taxon>
        <taxon>Pseudomonadati</taxon>
        <taxon>Spirochaetota</taxon>
        <taxon>Spirochaetia</taxon>
        <taxon>Brachyspirales</taxon>
        <taxon>Brachyspiraceae</taxon>
        <taxon>Brachyspira</taxon>
    </lineage>
</organism>
<keyword evidence="7" id="KW-0139">CF(1)</keyword>
<dbReference type="HAMAP" id="MF_01416">
    <property type="entry name" value="ATP_synth_delta_bact"/>
    <property type="match status" value="1"/>
</dbReference>
<dbReference type="PRINTS" id="PR00125">
    <property type="entry name" value="ATPASEDELTA"/>
</dbReference>
<keyword evidence="4 7" id="KW-0406">Ion transport</keyword>
<gene>
    <name evidence="7" type="primary">atpH</name>
    <name evidence="8" type="ORF">BPP43_00150</name>
</gene>
<dbReference type="Gene3D" id="1.10.520.20">
    <property type="entry name" value="N-terminal domain of the delta subunit of the F1F0-ATP synthase"/>
    <property type="match status" value="1"/>
</dbReference>
<dbReference type="InterPro" id="IPR000711">
    <property type="entry name" value="ATPase_OSCP/dsu"/>
</dbReference>
<comment type="similarity">
    <text evidence="7">Belongs to the ATPase delta chain family.</text>
</comment>
<dbReference type="InterPro" id="IPR020781">
    <property type="entry name" value="ATPase_OSCP/d_CS"/>
</dbReference>
<dbReference type="GO" id="GO:0046933">
    <property type="term" value="F:proton-transporting ATP synthase activity, rotational mechanism"/>
    <property type="evidence" value="ECO:0007669"/>
    <property type="project" value="UniProtKB-UniRule"/>
</dbReference>
<dbReference type="KEGG" id="bpip:BPP43_00150"/>
<dbReference type="SUPFAM" id="SSF47928">
    <property type="entry name" value="N-terminal domain of the delta subunit of the F1F0-ATP synthase"/>
    <property type="match status" value="1"/>
</dbReference>
<keyword evidence="3 7" id="KW-0375">Hydrogen ion transport</keyword>
<evidence type="ECO:0000256" key="1">
    <source>
        <dbReference type="ARBA" id="ARBA00004370"/>
    </source>
</evidence>
<evidence type="ECO:0000256" key="3">
    <source>
        <dbReference type="ARBA" id="ARBA00022781"/>
    </source>
</evidence>
<keyword evidence="2 7" id="KW-0813">Transport</keyword>
<keyword evidence="6 7" id="KW-0066">ATP synthesis</keyword>
<evidence type="ECO:0000256" key="7">
    <source>
        <dbReference type="HAMAP-Rule" id="MF_01416"/>
    </source>
</evidence>
<protein>
    <recommendedName>
        <fullName evidence="7">ATP synthase subunit delta</fullName>
    </recommendedName>
    <alternativeName>
        <fullName evidence="7">ATP synthase F(1) sector subunit delta</fullName>
    </alternativeName>
    <alternativeName>
        <fullName evidence="7">F-type ATPase subunit delta</fullName>
        <shortName evidence="7">F-ATPase subunit delta</shortName>
    </alternativeName>
</protein>
<evidence type="ECO:0000313" key="8">
    <source>
        <dbReference type="EMBL" id="AGA65398.1"/>
    </source>
</evidence>
<proteinExistence type="inferred from homology"/>
<name>A0A3B6VHU2_BRAPL</name>
<comment type="function">
    <text evidence="7">F(1)F(0) ATP synthase produces ATP from ADP in the presence of a proton or sodium gradient. F-type ATPases consist of two structural domains, F(1) containing the extramembraneous catalytic core and F(0) containing the membrane proton channel, linked together by a central stalk and a peripheral stalk. During catalysis, ATP synthesis in the catalytic domain of F(1) is coupled via a rotary mechanism of the central stalk subunits to proton translocation.</text>
</comment>
<evidence type="ECO:0000313" key="9">
    <source>
        <dbReference type="Proteomes" id="UP000010793"/>
    </source>
</evidence>
<dbReference type="GO" id="GO:0045259">
    <property type="term" value="C:proton-transporting ATP synthase complex"/>
    <property type="evidence" value="ECO:0007669"/>
    <property type="project" value="UniProtKB-KW"/>
</dbReference>
<accession>A0A3B6VHU2</accession>
<dbReference type="EMBL" id="CP002873">
    <property type="protein sequence ID" value="AGA65398.1"/>
    <property type="molecule type" value="Genomic_DNA"/>
</dbReference>
<evidence type="ECO:0000256" key="6">
    <source>
        <dbReference type="ARBA" id="ARBA00023310"/>
    </source>
</evidence>
<dbReference type="InterPro" id="IPR026015">
    <property type="entry name" value="ATP_synth_OSCP/delta_N_sf"/>
</dbReference>
<dbReference type="Pfam" id="PF00213">
    <property type="entry name" value="OSCP"/>
    <property type="match status" value="1"/>
</dbReference>
<evidence type="ECO:0000256" key="5">
    <source>
        <dbReference type="ARBA" id="ARBA00023136"/>
    </source>
</evidence>
<evidence type="ECO:0000256" key="2">
    <source>
        <dbReference type="ARBA" id="ARBA00022448"/>
    </source>
</evidence>
<sequence>MNSNEEKLLTPAASAIFNIAKEAGLINEIYKELKECSKLFEDEEIKKYFDDKKIDKREKTKLVEKKLKSIFSKEIFSFINLLIENELIDELANIADIYGKMLDEYNNTVRVKIIASCSINEDTIKKIIDTIKTFSDKKIEYTIEVDDSLIGGIIVNIGDTVYDYSIKNQINMMKNRFV</sequence>
<keyword evidence="9" id="KW-1185">Reference proteome</keyword>
<comment type="function">
    <text evidence="7">This protein is part of the stalk that links CF(0) to CF(1). It either transmits conformational changes from CF(0) to CF(1) or is implicated in proton conduction.</text>
</comment>
<dbReference type="NCBIfam" id="TIGR01145">
    <property type="entry name" value="ATP_synt_delta"/>
    <property type="match status" value="1"/>
</dbReference>
<keyword evidence="5 7" id="KW-0472">Membrane</keyword>
<dbReference type="GeneID" id="56439144"/>
<dbReference type="RefSeq" id="WP_013243522.1">
    <property type="nucleotide sequence ID" value="NC_019908.1"/>
</dbReference>
<dbReference type="GO" id="GO:0005886">
    <property type="term" value="C:plasma membrane"/>
    <property type="evidence" value="ECO:0007669"/>
    <property type="project" value="UniProtKB-SubCell"/>
</dbReference>
<dbReference type="PROSITE" id="PS00389">
    <property type="entry name" value="ATPASE_DELTA"/>
    <property type="match status" value="1"/>
</dbReference>
<dbReference type="Proteomes" id="UP000010793">
    <property type="component" value="Chromosome"/>
</dbReference>
<comment type="subcellular location">
    <subcellularLocation>
        <location evidence="7">Cell membrane</location>
        <topology evidence="7">Peripheral membrane protein</topology>
    </subcellularLocation>
    <subcellularLocation>
        <location evidence="1">Membrane</location>
    </subcellularLocation>
</comment>
<keyword evidence="7" id="KW-1003">Cell membrane</keyword>
<dbReference type="AlphaFoldDB" id="A0A3B6VHU2"/>
<reference evidence="8 9" key="1">
    <citation type="journal article" date="2013" name="Genome Announc.">
        <title>Complete Genome Sequence of the Porcine Strain Brachyspira pilosicoli P43/6/78(T.).</title>
        <authorList>
            <person name="Lin C."/>
            <person name="den Bakker H.C."/>
            <person name="Suzuki H."/>
            <person name="Lefebure T."/>
            <person name="Ponnala L."/>
            <person name="Sun Q."/>
            <person name="Stanhope M.J."/>
            <person name="Wiedmann M."/>
            <person name="Duhamel G.E."/>
        </authorList>
    </citation>
    <scope>NUCLEOTIDE SEQUENCE [LARGE SCALE GENOMIC DNA]</scope>
    <source>
        <strain evidence="8 9">P43/6/78</strain>
    </source>
</reference>